<comment type="cofactor">
    <cofactor evidence="7">
        <name>Mg(2+)</name>
        <dbReference type="ChEBI" id="CHEBI:18420"/>
    </cofactor>
</comment>
<feature type="transmembrane region" description="Helical" evidence="8">
    <location>
        <begin position="146"/>
        <end position="168"/>
    </location>
</feature>
<protein>
    <submittedName>
        <fullName evidence="9">Putative Phospho-N-acetylmuramoyl-pentapeptide-transferase</fullName>
        <ecNumber evidence="9">2.7.8.13</ecNumber>
    </submittedName>
</protein>
<reference evidence="9 10" key="1">
    <citation type="journal article" date="2013" name="Front. Microbiol.">
        <title>The genome of Nitrospina gracilis illuminates the metabolism and evolution of the major marine nitrite oxidizer.</title>
        <authorList>
            <person name="Luecker S."/>
            <person name="Nowka B."/>
            <person name="Rattei T."/>
            <person name="Spieck E."/>
            <person name="and Daims H."/>
        </authorList>
    </citation>
    <scope>NUCLEOTIDE SEQUENCE [LARGE SCALE GENOMIC DNA]</scope>
    <source>
        <strain evidence="9 10">3/211</strain>
    </source>
</reference>
<dbReference type="GO" id="GO:0009103">
    <property type="term" value="P:lipopolysaccharide biosynthetic process"/>
    <property type="evidence" value="ECO:0007669"/>
    <property type="project" value="TreeGrafter"/>
</dbReference>
<dbReference type="GO" id="GO:0046872">
    <property type="term" value="F:metal ion binding"/>
    <property type="evidence" value="ECO:0007669"/>
    <property type="project" value="UniProtKB-KW"/>
</dbReference>
<dbReference type="AlphaFoldDB" id="M1YWV1"/>
<evidence type="ECO:0000256" key="3">
    <source>
        <dbReference type="ARBA" id="ARBA00022679"/>
    </source>
</evidence>
<proteinExistence type="predicted"/>
<evidence type="ECO:0000256" key="2">
    <source>
        <dbReference type="ARBA" id="ARBA00022475"/>
    </source>
</evidence>
<comment type="caution">
    <text evidence="9">The sequence shown here is derived from an EMBL/GenBank/DDBJ whole genome shotgun (WGS) entry which is preliminary data.</text>
</comment>
<feature type="binding site" evidence="7">
    <location>
        <position position="166"/>
    </location>
    <ligand>
        <name>Mg(2+)</name>
        <dbReference type="ChEBI" id="CHEBI:18420"/>
    </ligand>
</feature>
<feature type="transmembrane region" description="Helical" evidence="8">
    <location>
        <begin position="198"/>
        <end position="217"/>
    </location>
</feature>
<keyword evidence="2" id="KW-1003">Cell membrane</keyword>
<feature type="transmembrane region" description="Helical" evidence="8">
    <location>
        <begin position="63"/>
        <end position="82"/>
    </location>
</feature>
<dbReference type="HOGENOM" id="CLU_782623_0_0_0"/>
<dbReference type="InParanoid" id="M1YWV1"/>
<accession>M1YWV1</accession>
<evidence type="ECO:0000256" key="7">
    <source>
        <dbReference type="PIRSR" id="PIRSR600715-1"/>
    </source>
</evidence>
<dbReference type="GO" id="GO:0071555">
    <property type="term" value="P:cell wall organization"/>
    <property type="evidence" value="ECO:0007669"/>
    <property type="project" value="TreeGrafter"/>
</dbReference>
<keyword evidence="7" id="KW-0460">Magnesium</keyword>
<dbReference type="GO" id="GO:0044038">
    <property type="term" value="P:cell wall macromolecule biosynthetic process"/>
    <property type="evidence" value="ECO:0007669"/>
    <property type="project" value="TreeGrafter"/>
</dbReference>
<organism evidence="9 10">
    <name type="scientific">Nitrospina gracilis (strain 3/211)</name>
    <dbReference type="NCBI Taxonomy" id="1266370"/>
    <lineage>
        <taxon>Bacteria</taxon>
        <taxon>Pseudomonadati</taxon>
        <taxon>Nitrospinota/Tectimicrobiota group</taxon>
        <taxon>Nitrospinota</taxon>
        <taxon>Nitrospinia</taxon>
        <taxon>Nitrospinales</taxon>
        <taxon>Nitrospinaceae</taxon>
        <taxon>Nitrospina</taxon>
    </lineage>
</organism>
<dbReference type="GO" id="GO:0005886">
    <property type="term" value="C:plasma membrane"/>
    <property type="evidence" value="ECO:0007669"/>
    <property type="project" value="UniProtKB-SubCell"/>
</dbReference>
<evidence type="ECO:0000256" key="1">
    <source>
        <dbReference type="ARBA" id="ARBA00004651"/>
    </source>
</evidence>
<keyword evidence="6 8" id="KW-0472">Membrane</keyword>
<evidence type="ECO:0000256" key="5">
    <source>
        <dbReference type="ARBA" id="ARBA00022989"/>
    </source>
</evidence>
<dbReference type="CDD" id="cd06853">
    <property type="entry name" value="GT_WecA_like"/>
    <property type="match status" value="1"/>
</dbReference>
<evidence type="ECO:0000256" key="6">
    <source>
        <dbReference type="ARBA" id="ARBA00023136"/>
    </source>
</evidence>
<keyword evidence="5 8" id="KW-1133">Transmembrane helix</keyword>
<dbReference type="PANTHER" id="PTHR22926:SF3">
    <property type="entry name" value="UNDECAPRENYL-PHOSPHATE ALPHA-N-ACETYLGLUCOSAMINYL 1-PHOSPHATE TRANSFERASE"/>
    <property type="match status" value="1"/>
</dbReference>
<feature type="transmembrane region" description="Helical" evidence="8">
    <location>
        <begin position="89"/>
        <end position="109"/>
    </location>
</feature>
<evidence type="ECO:0000313" key="9">
    <source>
        <dbReference type="EMBL" id="CCQ89767.1"/>
    </source>
</evidence>
<dbReference type="STRING" id="1266370.NITGR_170024"/>
<dbReference type="InterPro" id="IPR000715">
    <property type="entry name" value="Glycosyl_transferase_4"/>
</dbReference>
<comment type="subcellular location">
    <subcellularLocation>
        <location evidence="1">Cell membrane</location>
        <topology evidence="1">Multi-pass membrane protein</topology>
    </subcellularLocation>
</comment>
<feature type="transmembrane region" description="Helical" evidence="8">
    <location>
        <begin position="12"/>
        <end position="33"/>
    </location>
</feature>
<dbReference type="Pfam" id="PF00953">
    <property type="entry name" value="Glycos_transf_4"/>
    <property type="match status" value="1"/>
</dbReference>
<feature type="transmembrane region" description="Helical" evidence="8">
    <location>
        <begin position="174"/>
        <end position="191"/>
    </location>
</feature>
<dbReference type="PANTHER" id="PTHR22926">
    <property type="entry name" value="PHOSPHO-N-ACETYLMURAMOYL-PENTAPEPTIDE-TRANSFERASE"/>
    <property type="match status" value="1"/>
</dbReference>
<dbReference type="EMBL" id="CAQJ01000019">
    <property type="protein sequence ID" value="CCQ89767.1"/>
    <property type="molecule type" value="Genomic_DNA"/>
</dbReference>
<dbReference type="GO" id="GO:0016780">
    <property type="term" value="F:phosphotransferase activity, for other substituted phosphate groups"/>
    <property type="evidence" value="ECO:0007669"/>
    <property type="project" value="InterPro"/>
</dbReference>
<keyword evidence="3 9" id="KW-0808">Transferase</keyword>
<gene>
    <name evidence="9" type="ORF">NITGR_170024</name>
</gene>
<evidence type="ECO:0000256" key="4">
    <source>
        <dbReference type="ARBA" id="ARBA00022692"/>
    </source>
</evidence>
<evidence type="ECO:0000313" key="10">
    <source>
        <dbReference type="Proteomes" id="UP000011704"/>
    </source>
</evidence>
<evidence type="ECO:0000256" key="8">
    <source>
        <dbReference type="SAM" id="Phobius"/>
    </source>
</evidence>
<keyword evidence="7" id="KW-0479">Metal-binding</keyword>
<sequence>MEVMSINSPISLETHLLAFAGTLGASLFLTWWVTQFLKGTHPLAQFLLNHSRAHKDQEEVSPFGGLAVIASFLFVLWSCFYLGALHNHYMTSFLLLTVGVLAMILLGFVDDLVNLKARFKLVMQILIALFLVLNGMKANQVGVLDWAWLGAGWTLLWIAGITNGFNLVDGQDGLSGGLAFLTCGFAAMVFWDRGIYEASFLAVLLAGSVLGFLFFNFPPCKNLPRQYGQPASGPPGISYFCQRLDRRVSGRGVFHPAHFHAGGADQRHGVCFLPSYFQGGKSLLPGCRPPAPPAGETRLHPSTVHLHSVRGDAVFRSDHADLHTQYRPHSVFHSPLSAVSGIECQPSDPDADSF</sequence>
<keyword evidence="10" id="KW-1185">Reference proteome</keyword>
<dbReference type="Proteomes" id="UP000011704">
    <property type="component" value="Unassembled WGS sequence"/>
</dbReference>
<name>M1YWV1_NITG3</name>
<keyword evidence="4 8" id="KW-0812">Transmembrane</keyword>
<dbReference type="EC" id="2.7.8.13" evidence="9"/>